<dbReference type="EMBL" id="FTNC01000010">
    <property type="protein sequence ID" value="SIQ95112.1"/>
    <property type="molecule type" value="Genomic_DNA"/>
</dbReference>
<gene>
    <name evidence="2" type="ORF">SAMN05421834_110101</name>
</gene>
<keyword evidence="3" id="KW-1185">Reference proteome</keyword>
<organism evidence="2 3">
    <name type="scientific">Halanaerobium kushneri</name>
    <dbReference type="NCBI Taxonomy" id="56779"/>
    <lineage>
        <taxon>Bacteria</taxon>
        <taxon>Bacillati</taxon>
        <taxon>Bacillota</taxon>
        <taxon>Clostridia</taxon>
        <taxon>Halanaerobiales</taxon>
        <taxon>Halanaerobiaceae</taxon>
        <taxon>Halanaerobium</taxon>
    </lineage>
</organism>
<dbReference type="AlphaFoldDB" id="A0A1N6WYF3"/>
<evidence type="ECO:0000313" key="3">
    <source>
        <dbReference type="Proteomes" id="UP000185669"/>
    </source>
</evidence>
<dbReference type="Pfam" id="PF01547">
    <property type="entry name" value="SBP_bac_1"/>
    <property type="match status" value="1"/>
</dbReference>
<dbReference type="PANTHER" id="PTHR43649">
    <property type="entry name" value="ARABINOSE-BINDING PROTEIN-RELATED"/>
    <property type="match status" value="1"/>
</dbReference>
<dbReference type="STRING" id="56779.SAMN05421834_110101"/>
<dbReference type="InterPro" id="IPR006059">
    <property type="entry name" value="SBP"/>
</dbReference>
<evidence type="ECO:0000256" key="1">
    <source>
        <dbReference type="SAM" id="SignalP"/>
    </source>
</evidence>
<dbReference type="Gene3D" id="3.40.190.10">
    <property type="entry name" value="Periplasmic binding protein-like II"/>
    <property type="match status" value="2"/>
</dbReference>
<protein>
    <submittedName>
        <fullName evidence="2">Carbohydrate ABC transporter substrate-binding protein, CUT1 family</fullName>
    </submittedName>
</protein>
<reference evidence="3" key="1">
    <citation type="submission" date="2017-01" db="EMBL/GenBank/DDBJ databases">
        <authorList>
            <person name="Varghese N."/>
            <person name="Submissions S."/>
        </authorList>
    </citation>
    <scope>NUCLEOTIDE SEQUENCE [LARGE SCALE GENOMIC DNA]</scope>
    <source>
        <strain evidence="3">ATCC 700103</strain>
    </source>
</reference>
<sequence>MKKKTLVSLMLVTFIFVLSVSALADDTLTIWHVYTTDSDGKQIVDQAVKATQEKFPNLKIVSSPMEDGAYKTKVQVAINSDELPDVFMSWGGGSLKKYVDADMALNLNSWLDENPDVADGFVSSTVFDPATFNGNVYGVPGHGIELFATYYNTEIFKKYDLEVPETYEDLKEVIKVLRENDIIPFALANQEAWPASFYYMYLVDRIGGYDAFQSVLNRTGGHFTDQPFVKAAEKIQELVDLGAFPNGFNGLKHGNAQDYMLYYSGKAAITIQTPSFIPNMKNEAPSVYEATDIFTFPAVKGGEGNPNNALGSPGGSWFTVNKNTENKEAALEFLRNLSTEKAGMALKEAGLVPVQKGVEVEGRIPVKMKELFMAAPHIQTAYDQTLPPKLGSFHKESLQGVLDGSLTPEKMTKEWEDLAKEVYGEE</sequence>
<dbReference type="RefSeq" id="WP_076544967.1">
    <property type="nucleotide sequence ID" value="NZ_FTNC01000010.1"/>
</dbReference>
<evidence type="ECO:0000313" key="2">
    <source>
        <dbReference type="EMBL" id="SIQ95112.1"/>
    </source>
</evidence>
<accession>A0A1N6WYF3</accession>
<name>A0A1N6WYF3_9FIRM</name>
<dbReference type="SUPFAM" id="SSF53850">
    <property type="entry name" value="Periplasmic binding protein-like II"/>
    <property type="match status" value="1"/>
</dbReference>
<feature type="signal peptide" evidence="1">
    <location>
        <begin position="1"/>
        <end position="24"/>
    </location>
</feature>
<dbReference type="InterPro" id="IPR050490">
    <property type="entry name" value="Bact_solute-bd_prot1"/>
</dbReference>
<dbReference type="OrthoDB" id="41208at2"/>
<dbReference type="PANTHER" id="PTHR43649:SF14">
    <property type="entry name" value="BLR3389 PROTEIN"/>
    <property type="match status" value="1"/>
</dbReference>
<feature type="chain" id="PRO_5012230181" evidence="1">
    <location>
        <begin position="25"/>
        <end position="426"/>
    </location>
</feature>
<keyword evidence="1" id="KW-0732">Signal</keyword>
<proteinExistence type="predicted"/>
<dbReference type="Proteomes" id="UP000185669">
    <property type="component" value="Unassembled WGS sequence"/>
</dbReference>